<dbReference type="Pfam" id="PF13289">
    <property type="entry name" value="SIR2_2"/>
    <property type="match status" value="1"/>
</dbReference>
<dbReference type="InterPro" id="IPR036397">
    <property type="entry name" value="RNaseH_sf"/>
</dbReference>
<evidence type="ECO:0000256" key="2">
    <source>
        <dbReference type="ARBA" id="ARBA00035032"/>
    </source>
</evidence>
<dbReference type="OrthoDB" id="530017at2"/>
<dbReference type="KEGG" id="plen:EIM92_03240"/>
<dbReference type="GO" id="GO:0003676">
    <property type="term" value="F:nucleic acid binding"/>
    <property type="evidence" value="ECO:0007669"/>
    <property type="project" value="InterPro"/>
</dbReference>
<dbReference type="InterPro" id="IPR012337">
    <property type="entry name" value="RNaseH-like_sf"/>
</dbReference>
<dbReference type="AlphaFoldDB" id="A0A3Q8S992"/>
<dbReference type="Gene3D" id="3.40.50.2300">
    <property type="match status" value="1"/>
</dbReference>
<dbReference type="Proteomes" id="UP000273145">
    <property type="component" value="Chromosome"/>
</dbReference>
<evidence type="ECO:0000313" key="4">
    <source>
        <dbReference type="EMBL" id="AZK45340.1"/>
    </source>
</evidence>
<dbReference type="SUPFAM" id="SSF53098">
    <property type="entry name" value="Ribonuclease H-like"/>
    <property type="match status" value="1"/>
</dbReference>
<feature type="domain" description="Piwi" evidence="3">
    <location>
        <begin position="732"/>
        <end position="1045"/>
    </location>
</feature>
<reference evidence="4 5" key="1">
    <citation type="submission" date="2018-11" db="EMBL/GenBank/DDBJ databases">
        <title>Genome sequencing of Paenibacillus lentus DSM25539(T).</title>
        <authorList>
            <person name="Kook J.-K."/>
            <person name="Park S.-N."/>
            <person name="Lim Y.K."/>
        </authorList>
    </citation>
    <scope>NUCLEOTIDE SEQUENCE [LARGE SCALE GENOMIC DNA]</scope>
    <source>
        <strain evidence="4 5">DSM 25539</strain>
    </source>
</reference>
<accession>A0A3Q8S992</accession>
<dbReference type="SUPFAM" id="SSF52467">
    <property type="entry name" value="DHS-like NAD/FAD-binding domain"/>
    <property type="match status" value="1"/>
</dbReference>
<dbReference type="Gene3D" id="3.40.50.1220">
    <property type="entry name" value="TPP-binding domain"/>
    <property type="match status" value="1"/>
</dbReference>
<dbReference type="Gene3D" id="3.30.420.10">
    <property type="entry name" value="Ribonuclease H-like superfamily/Ribonuclease H"/>
    <property type="match status" value="1"/>
</dbReference>
<keyword evidence="5" id="KW-1185">Reference proteome</keyword>
<organism evidence="4 5">
    <name type="scientific">Paenibacillus lentus</name>
    <dbReference type="NCBI Taxonomy" id="1338368"/>
    <lineage>
        <taxon>Bacteria</taxon>
        <taxon>Bacillati</taxon>
        <taxon>Bacillota</taxon>
        <taxon>Bacilli</taxon>
        <taxon>Bacillales</taxon>
        <taxon>Paenibacillaceae</taxon>
        <taxon>Paenibacillus</taxon>
    </lineage>
</organism>
<dbReference type="EMBL" id="CP034248">
    <property type="protein sequence ID" value="AZK45340.1"/>
    <property type="molecule type" value="Genomic_DNA"/>
</dbReference>
<proteinExistence type="inferred from homology"/>
<dbReference type="CDD" id="cd04659">
    <property type="entry name" value="Piwi_piwi-like_ProArk"/>
    <property type="match status" value="1"/>
</dbReference>
<comment type="similarity">
    <text evidence="1">Belongs to the argonaute family. Long pAgo subfamily.</text>
</comment>
<gene>
    <name evidence="4" type="ORF">EIM92_03240</name>
</gene>
<dbReference type="InterPro" id="IPR029035">
    <property type="entry name" value="DHS-like_NAD/FAD-binding_dom"/>
</dbReference>
<evidence type="ECO:0000256" key="1">
    <source>
        <dbReference type="ARBA" id="ARBA00035012"/>
    </source>
</evidence>
<dbReference type="SMART" id="SM00950">
    <property type="entry name" value="Piwi"/>
    <property type="match status" value="1"/>
</dbReference>
<dbReference type="InterPro" id="IPR003165">
    <property type="entry name" value="Piwi"/>
</dbReference>
<name>A0A3Q8S992_9BACL</name>
<sequence>MISVVSDKLNIELDAFIRSVSINKSSPHSLLIGAGASITSGIPSASNCIWQWKRDIFLTKNQGLGDQFNNITLPHIQQRIQEWLDYEGEYPESGADEEYSFYIEKCYPIPRDRRRYFQSIIENKKPYIGYQLLALLAGAGVVQSVWTTNFDGLVAKAALNSALVTPIEVGLDSIDRIERIYTRGELLCVSLHGDYRYDALKNTENELQVQDRKLRLALINHLKTHNLIVSGYSGRDHSVMAALEEAYSYSGEGRLYWCGVEESEPNEVVSRLIKKARENGREAYFISTSGFDDLMSRLATHCLESVWNDKVNELTKEFSLNKVSPSFSIDSTKIGSIVKSNVFPIDIPTEVLQFSAPLLKGAGTWQKVMELINKKNVVAVPFKGQILALGLVDELRDVFREYVDSEIVRTPISSRELSYEDGVIISLLTSALVKSVVQSNTHLCTDGRNLIWDSTVSHQERIQGQYFNVHEGVLLYIRQIKGKHYVILKPTIKGSTINGEELSVEVSKELKRSVLQKQYNQKFNAALMKWRSKIISEKSVRSYDFPAGCGSTFKFHIKPAPLYAKLTSSSGRNEITVPPSMEKYISLSGMHFNEPKLLFSSHSGQAGVKETHPIRGVLHNRPYDFSITQSAVAREITIGVICPEADSGKVSSYFGNIHMRRKPETNTEYLMEFPGFMQAFGTAIDIPQPNQNNWFYCDEPTKFMDQKHGAIELARHICDALDRLNINSAPNVVVIYIPARWRIWEKYNDIGERFDLHDYIKAYCIQRGIATQFLREETLRKPQQCQIMWWLSLSFYVKAGRTPWILDSLDRDTAFMGIGYSVDTSASKGNQIILGCSHLYSSNGLGLRYKLSKIEEPIFRGKNPYMSQNDARRMGESVRQLFYESLSRLPRRVVIHKRTPFQKEEKEGLLQGLAGIENIDMIEINIESAQRYVSSVMKHDGTFVEDGFPIRRATSIILENQKALLWVHGTTEAIISNRKYYQGKSRIPAPLVIKRHHGNSSLSTIAREILGLSKMNWNTFDLYTKLPATIQSSNEIAKIGSLLERFGPMSYDYRLFI</sequence>
<evidence type="ECO:0000259" key="3">
    <source>
        <dbReference type="SMART" id="SM00950"/>
    </source>
</evidence>
<evidence type="ECO:0000313" key="5">
    <source>
        <dbReference type="Proteomes" id="UP000273145"/>
    </source>
</evidence>
<protein>
    <recommendedName>
        <fullName evidence="2">Protein argonaute</fullName>
    </recommendedName>
</protein>